<comment type="caution">
    <text evidence="3">The sequence shown here is derived from an EMBL/GenBank/DDBJ whole genome shotgun (WGS) entry which is preliminary data.</text>
</comment>
<dbReference type="InterPro" id="IPR048527">
    <property type="entry name" value="Sde182_C"/>
</dbReference>
<organism evidence="3 4">
    <name type="scientific">Leptolyngbya iicbica LK</name>
    <dbReference type="NCBI Taxonomy" id="2294035"/>
    <lineage>
        <taxon>Bacteria</taxon>
        <taxon>Bacillati</taxon>
        <taxon>Cyanobacteriota</taxon>
        <taxon>Cyanophyceae</taxon>
        <taxon>Leptolyngbyales</taxon>
        <taxon>Leptolyngbyaceae</taxon>
        <taxon>Leptolyngbya group</taxon>
        <taxon>Leptolyngbya</taxon>
        <taxon>Leptolyngbya iicbica</taxon>
    </lineage>
</organism>
<dbReference type="Proteomes" id="UP000292459">
    <property type="component" value="Unassembled WGS sequence"/>
</dbReference>
<name>A0A4Q7E550_9CYAN</name>
<evidence type="ECO:0000259" key="1">
    <source>
        <dbReference type="Pfam" id="PF07632"/>
    </source>
</evidence>
<dbReference type="EMBL" id="QVFV01000004">
    <property type="protein sequence ID" value="RZM77267.1"/>
    <property type="molecule type" value="Genomic_DNA"/>
</dbReference>
<keyword evidence="4" id="KW-1185">Reference proteome</keyword>
<dbReference type="SUPFAM" id="SSF53590">
    <property type="entry name" value="Nucleoside hydrolase"/>
    <property type="match status" value="1"/>
</dbReference>
<evidence type="ECO:0000259" key="2">
    <source>
        <dbReference type="Pfam" id="PF21027"/>
    </source>
</evidence>
<sequence length="472" mass="53288">MLDQSSLRRLLSRCLRPPRPIIDTRRWRWGRLLAVPAMGLISLGGSCRATAQNDLPPRSLNPTMQPRTIVTTDGEVDDRSSFVRFLLYTTDFDVEGIIATNSVWQQDGHGTGWITDLIEKYAQIRPNLLQHDPRYPAAADLQALVMLGNEDRQRLHEVGPENDTPGSQHIIDVLLDDDPRPVWLQAWGGTNTIAQALWRLRESYSVDEVERAIAKARIYAISDQDETIWWIRDEFPEVPLVLNYQFTAINYDHQGHPYSDDPMFSPEWMRTNVKEGHGPLGAAYPQAYFSEGDSPAFFHLIDTGLRSSENLAYGGWGGRFVPSDPEHPNFWRDAQDDGDALKPLWRWLPQIQNDFAARMDWAIGDYAAVNHPPAPVIAGELDRTVRSGDAINLDAAETSDPDGDNLTYQWWIYAEAGSYPDPIALQNADRPQASFTAPEVQEPETVHVILEVTDQGEPALTRYQRAIVTIQP</sequence>
<dbReference type="InterPro" id="IPR036452">
    <property type="entry name" value="Ribo_hydro-like"/>
</dbReference>
<dbReference type="Pfam" id="PF07632">
    <property type="entry name" value="Sde182_NH-like"/>
    <property type="match status" value="1"/>
</dbReference>
<dbReference type="AlphaFoldDB" id="A0A4Q7E550"/>
<protein>
    <submittedName>
        <fullName evidence="3">DUF1593 domain-containing protein</fullName>
    </submittedName>
</protein>
<evidence type="ECO:0000313" key="3">
    <source>
        <dbReference type="EMBL" id="RZM77267.1"/>
    </source>
</evidence>
<dbReference type="InterPro" id="IPR011483">
    <property type="entry name" value="Sde182_NH-like"/>
</dbReference>
<proteinExistence type="predicted"/>
<dbReference type="RefSeq" id="WP_052288353.1">
    <property type="nucleotide sequence ID" value="NZ_QVFV01000004.1"/>
</dbReference>
<gene>
    <name evidence="3" type="ORF">DYY88_16620</name>
</gene>
<evidence type="ECO:0000313" key="4">
    <source>
        <dbReference type="Proteomes" id="UP000292459"/>
    </source>
</evidence>
<feature type="domain" description="Cellulose-binding Sde182 nucleoside hydrolase-like" evidence="1">
    <location>
        <begin position="67"/>
        <end position="320"/>
    </location>
</feature>
<feature type="domain" description="Cellulose-binding Sde182 C-terminal" evidence="2">
    <location>
        <begin position="391"/>
        <end position="470"/>
    </location>
</feature>
<dbReference type="InterPro" id="IPR013783">
    <property type="entry name" value="Ig-like_fold"/>
</dbReference>
<dbReference type="Gene3D" id="2.60.40.10">
    <property type="entry name" value="Immunoglobulins"/>
    <property type="match status" value="1"/>
</dbReference>
<accession>A0A4Q7E550</accession>
<reference evidence="3 4" key="1">
    <citation type="submission" date="2018-11" db="EMBL/GenBank/DDBJ databases">
        <title>Whole genome sequencing of an environmental sample.</title>
        <authorList>
            <person name="Sarangi A.N."/>
            <person name="Singh D."/>
            <person name="Tripathy S."/>
        </authorList>
    </citation>
    <scope>NUCLEOTIDE SEQUENCE [LARGE SCALE GENOMIC DNA]</scope>
    <source>
        <strain evidence="3 4">Lakshadweep</strain>
    </source>
</reference>
<dbReference type="Gene3D" id="3.90.245.10">
    <property type="entry name" value="Ribonucleoside hydrolase-like"/>
    <property type="match status" value="1"/>
</dbReference>
<dbReference type="Pfam" id="PF21027">
    <property type="entry name" value="Sde0182_C"/>
    <property type="match status" value="1"/>
</dbReference>
<dbReference type="OrthoDB" id="253051at2"/>
<dbReference type="GO" id="GO:0016799">
    <property type="term" value="F:hydrolase activity, hydrolyzing N-glycosyl compounds"/>
    <property type="evidence" value="ECO:0007669"/>
    <property type="project" value="InterPro"/>
</dbReference>